<feature type="coiled-coil region" evidence="2">
    <location>
        <begin position="167"/>
        <end position="226"/>
    </location>
</feature>
<dbReference type="Pfam" id="PF12999">
    <property type="entry name" value="PRKCSH-like"/>
    <property type="match status" value="1"/>
</dbReference>
<evidence type="ECO:0000313" key="5">
    <source>
        <dbReference type="EMBL" id="KFM70292.1"/>
    </source>
</evidence>
<dbReference type="EMBL" id="KK117372">
    <property type="protein sequence ID" value="KFM70292.1"/>
    <property type="molecule type" value="Genomic_DNA"/>
</dbReference>
<keyword evidence="2" id="KW-0175">Coiled coil</keyword>
<sequence length="423" mass="48846">MASFIPLCLLHFLICLLFSNGTLGALRPRGVSLPRKVFYDPAHHFRCLDGSGSFPFHYVNDDFCDCEDGSDEPGTSACANGIFNCLNHGHIPISLPSSRVNDGICDCCDSSDEYDSPADCFNNCKELGQEALIAARKIRDNFLKGQDMRKEFIKLGKEKKDEYKAVLDELCKQEQEAIKVKEDKQDEKENAEVKENLILSKEREFKKAQQKRIAAEKRLLLEHQQQEEAEGQKAFAELDINKDGKLTTTEVKSFSRFDYDGDGMVSDKEAQFYMHKKEEMTLEDFLSNGWKIMKPAFIITETEEHTDFDSAKREMVTEEEHDLKENADRMDPFVVDQTEKETILKDAALARKDYADADKLLRDIQSEIWLLKRKLKADFGEEDEFLVLENQCFEFSEKRYLYRMCPFDKVVQMTKVNREETLI</sequence>
<dbReference type="PROSITE" id="PS00018">
    <property type="entry name" value="EF_HAND_1"/>
    <property type="match status" value="1"/>
</dbReference>
<feature type="domain" description="EF-hand" evidence="4">
    <location>
        <begin position="226"/>
        <end position="261"/>
    </location>
</feature>
<dbReference type="InterPro" id="IPR039794">
    <property type="entry name" value="Gtb1-like"/>
</dbReference>
<evidence type="ECO:0000256" key="3">
    <source>
        <dbReference type="SAM" id="SignalP"/>
    </source>
</evidence>
<dbReference type="OMA" id="KHESASH"/>
<accession>A0A087TYV3</accession>
<dbReference type="Gene3D" id="1.10.238.10">
    <property type="entry name" value="EF-hand"/>
    <property type="match status" value="1"/>
</dbReference>
<dbReference type="PANTHER" id="PTHR12630">
    <property type="entry name" value="N-LINKED OLIGOSACCHARIDE PROCESSING"/>
    <property type="match status" value="1"/>
</dbReference>
<dbReference type="PANTHER" id="PTHR12630:SF1">
    <property type="entry name" value="GLUCOSIDASE 2 SUBUNIT BETA"/>
    <property type="match status" value="1"/>
</dbReference>
<dbReference type="STRING" id="407821.A0A087TYV3"/>
<feature type="chain" id="PRO_5001830083" evidence="3">
    <location>
        <begin position="25"/>
        <end position="423"/>
    </location>
</feature>
<dbReference type="GO" id="GO:0017177">
    <property type="term" value="C:glucosidase II complex"/>
    <property type="evidence" value="ECO:0007669"/>
    <property type="project" value="TreeGrafter"/>
</dbReference>
<dbReference type="InterPro" id="IPR018247">
    <property type="entry name" value="EF_Hand_1_Ca_BS"/>
</dbReference>
<feature type="non-terminal residue" evidence="5">
    <location>
        <position position="423"/>
    </location>
</feature>
<dbReference type="Pfam" id="PF13202">
    <property type="entry name" value="EF-hand_5"/>
    <property type="match status" value="1"/>
</dbReference>
<feature type="signal peptide" evidence="3">
    <location>
        <begin position="1"/>
        <end position="24"/>
    </location>
</feature>
<dbReference type="GO" id="GO:0006491">
    <property type="term" value="P:N-glycan processing"/>
    <property type="evidence" value="ECO:0007669"/>
    <property type="project" value="TreeGrafter"/>
</dbReference>
<reference evidence="5 6" key="1">
    <citation type="submission" date="2013-11" db="EMBL/GenBank/DDBJ databases">
        <title>Genome sequencing of Stegodyphus mimosarum.</title>
        <authorList>
            <person name="Bechsgaard J."/>
        </authorList>
    </citation>
    <scope>NUCLEOTIDE SEQUENCE [LARGE SCALE GENOMIC DNA]</scope>
</reference>
<dbReference type="InterPro" id="IPR002048">
    <property type="entry name" value="EF_hand_dom"/>
</dbReference>
<evidence type="ECO:0000259" key="4">
    <source>
        <dbReference type="PROSITE" id="PS50222"/>
    </source>
</evidence>
<proteinExistence type="predicted"/>
<organism evidence="5 6">
    <name type="scientific">Stegodyphus mimosarum</name>
    <name type="common">African social velvet spider</name>
    <dbReference type="NCBI Taxonomy" id="407821"/>
    <lineage>
        <taxon>Eukaryota</taxon>
        <taxon>Metazoa</taxon>
        <taxon>Ecdysozoa</taxon>
        <taxon>Arthropoda</taxon>
        <taxon>Chelicerata</taxon>
        <taxon>Arachnida</taxon>
        <taxon>Araneae</taxon>
        <taxon>Araneomorphae</taxon>
        <taxon>Entelegynae</taxon>
        <taxon>Eresoidea</taxon>
        <taxon>Eresidae</taxon>
        <taxon>Stegodyphus</taxon>
    </lineage>
</organism>
<dbReference type="PROSITE" id="PS50222">
    <property type="entry name" value="EF_HAND_2"/>
    <property type="match status" value="1"/>
</dbReference>
<evidence type="ECO:0000256" key="2">
    <source>
        <dbReference type="SAM" id="Coils"/>
    </source>
</evidence>
<dbReference type="Proteomes" id="UP000054359">
    <property type="component" value="Unassembled WGS sequence"/>
</dbReference>
<evidence type="ECO:0000313" key="6">
    <source>
        <dbReference type="Proteomes" id="UP000054359"/>
    </source>
</evidence>
<protein>
    <submittedName>
        <fullName evidence="5">Glucosidase 2 subunit beta</fullName>
    </submittedName>
</protein>
<evidence type="ECO:0000256" key="1">
    <source>
        <dbReference type="ARBA" id="ARBA00022837"/>
    </source>
</evidence>
<dbReference type="InterPro" id="IPR011992">
    <property type="entry name" value="EF-hand-dom_pair"/>
</dbReference>
<keyword evidence="6" id="KW-1185">Reference proteome</keyword>
<gene>
    <name evidence="5" type="ORF">X975_09248</name>
</gene>
<keyword evidence="1" id="KW-0106">Calcium</keyword>
<dbReference type="AlphaFoldDB" id="A0A087TYV3"/>
<dbReference type="InterPro" id="IPR028146">
    <property type="entry name" value="PRKCSH_N"/>
</dbReference>
<dbReference type="SUPFAM" id="SSF47473">
    <property type="entry name" value="EF-hand"/>
    <property type="match status" value="1"/>
</dbReference>
<dbReference type="GO" id="GO:0005509">
    <property type="term" value="F:calcium ion binding"/>
    <property type="evidence" value="ECO:0007669"/>
    <property type="project" value="InterPro"/>
</dbReference>
<name>A0A087TYV3_STEMI</name>
<dbReference type="OrthoDB" id="28322at2759"/>
<keyword evidence="3" id="KW-0732">Signal</keyword>